<dbReference type="Proteomes" id="UP000092598">
    <property type="component" value="Chromosome"/>
</dbReference>
<keyword evidence="2 4" id="KW-0378">Hydrolase</keyword>
<evidence type="ECO:0000256" key="2">
    <source>
        <dbReference type="ARBA" id="ARBA00022801"/>
    </source>
</evidence>
<dbReference type="PROSITE" id="PS51462">
    <property type="entry name" value="NUDIX"/>
    <property type="match status" value="1"/>
</dbReference>
<dbReference type="InterPro" id="IPR000086">
    <property type="entry name" value="NUDIX_hydrolase_dom"/>
</dbReference>
<keyword evidence="5" id="KW-1185">Reference proteome</keyword>
<evidence type="ECO:0000256" key="1">
    <source>
        <dbReference type="ARBA" id="ARBA00001946"/>
    </source>
</evidence>
<dbReference type="PANTHER" id="PTHR43046">
    <property type="entry name" value="GDP-MANNOSE MANNOSYL HYDROLASE"/>
    <property type="match status" value="1"/>
</dbReference>
<dbReference type="CDD" id="cd04685">
    <property type="entry name" value="NUDIX_Hydrolase"/>
    <property type="match status" value="1"/>
</dbReference>
<dbReference type="STRING" id="1915.SLINC_3925"/>
<dbReference type="OrthoDB" id="3214694at2"/>
<dbReference type="SUPFAM" id="SSF55811">
    <property type="entry name" value="Nudix"/>
    <property type="match status" value="1"/>
</dbReference>
<dbReference type="GO" id="GO:0016787">
    <property type="term" value="F:hydrolase activity"/>
    <property type="evidence" value="ECO:0007669"/>
    <property type="project" value="UniProtKB-KW"/>
</dbReference>
<sequence>MTLTERWTSRVLLVDDDDRLLLLCGRDPRSPGARWWFTVGGGVEEGEDYLQAAVREVWEETALSLPVGRLSPVVWTRQAIFSVDGRGFDQYEEYRLARVAPHEARAMNIRTEEALYGHRWWSITELAGTTETVRPKKMASLLPDLLATVQLDRWPVPVPVHLGDFNEDTDPE</sequence>
<organism evidence="4 5">
    <name type="scientific">Streptomyces lincolnensis</name>
    <dbReference type="NCBI Taxonomy" id="1915"/>
    <lineage>
        <taxon>Bacteria</taxon>
        <taxon>Bacillati</taxon>
        <taxon>Actinomycetota</taxon>
        <taxon>Actinomycetes</taxon>
        <taxon>Kitasatosporales</taxon>
        <taxon>Streptomycetaceae</taxon>
        <taxon>Streptomyces</taxon>
    </lineage>
</organism>
<comment type="cofactor">
    <cofactor evidence="1">
        <name>Mg(2+)</name>
        <dbReference type="ChEBI" id="CHEBI:18420"/>
    </cofactor>
</comment>
<evidence type="ECO:0000313" key="5">
    <source>
        <dbReference type="Proteomes" id="UP000092598"/>
    </source>
</evidence>
<dbReference type="Pfam" id="PF00293">
    <property type="entry name" value="NUDIX"/>
    <property type="match status" value="1"/>
</dbReference>
<dbReference type="PANTHER" id="PTHR43046:SF12">
    <property type="entry name" value="GDP-MANNOSE MANNOSYL HYDROLASE"/>
    <property type="match status" value="1"/>
</dbReference>
<dbReference type="EMBL" id="CP016438">
    <property type="protein sequence ID" value="ANS66149.1"/>
    <property type="molecule type" value="Genomic_DNA"/>
</dbReference>
<name>A0A1B1MC06_STRLN</name>
<protein>
    <submittedName>
        <fullName evidence="4">MutT/NUDIX family hydrolase</fullName>
    </submittedName>
</protein>
<dbReference type="Gene3D" id="3.90.79.10">
    <property type="entry name" value="Nucleoside Triphosphate Pyrophosphohydrolase"/>
    <property type="match status" value="1"/>
</dbReference>
<dbReference type="AlphaFoldDB" id="A0A1B1MC06"/>
<evidence type="ECO:0000313" key="4">
    <source>
        <dbReference type="EMBL" id="ANS66149.1"/>
    </source>
</evidence>
<keyword evidence="3" id="KW-0460">Magnesium</keyword>
<dbReference type="KEGG" id="sls:SLINC_3925"/>
<dbReference type="InterPro" id="IPR015797">
    <property type="entry name" value="NUDIX_hydrolase-like_dom_sf"/>
</dbReference>
<proteinExistence type="predicted"/>
<evidence type="ECO:0000256" key="3">
    <source>
        <dbReference type="ARBA" id="ARBA00022842"/>
    </source>
</evidence>
<gene>
    <name evidence="4" type="ORF">SLINC_3925</name>
</gene>
<reference evidence="4 5" key="1">
    <citation type="submission" date="2016-07" db="EMBL/GenBank/DDBJ databases">
        <title>Enhancement of antibiotic productionsby engineered nitrateutilization in actinobacteria.</title>
        <authorList>
            <person name="Meng S.C."/>
        </authorList>
    </citation>
    <scope>NUCLEOTIDE SEQUENCE [LARGE SCALE GENOMIC DNA]</scope>
    <source>
        <strain evidence="4 5">NRRL 2936</strain>
    </source>
</reference>
<accession>A0A1B1MC06</accession>